<dbReference type="EMBL" id="AEWJ01000041">
    <property type="protein sequence ID" value="EGD58745.1"/>
    <property type="molecule type" value="Genomic_DNA"/>
</dbReference>
<dbReference type="OrthoDB" id="7390251at2"/>
<proteinExistence type="predicted"/>
<evidence type="ECO:0000313" key="1">
    <source>
        <dbReference type="EMBL" id="EGD58745.1"/>
    </source>
</evidence>
<dbReference type="InParanoid" id="F1Z9J7"/>
<protein>
    <submittedName>
        <fullName evidence="1">Uncharacterized protein</fullName>
    </submittedName>
</protein>
<dbReference type="HOGENOM" id="CLU_868299_0_0_5"/>
<evidence type="ECO:0000313" key="2">
    <source>
        <dbReference type="Proteomes" id="UP000004728"/>
    </source>
</evidence>
<comment type="caution">
    <text evidence="1">The sequence shown here is derived from an EMBL/GenBank/DDBJ whole genome shotgun (WGS) entry which is preliminary data.</text>
</comment>
<name>F1Z9J7_9SPHN</name>
<organism evidence="1 2">
    <name type="scientific">Novosphingobium nitrogenifigens DSM 19370</name>
    <dbReference type="NCBI Taxonomy" id="983920"/>
    <lineage>
        <taxon>Bacteria</taxon>
        <taxon>Pseudomonadati</taxon>
        <taxon>Pseudomonadota</taxon>
        <taxon>Alphaproteobacteria</taxon>
        <taxon>Sphingomonadales</taxon>
        <taxon>Sphingomonadaceae</taxon>
        <taxon>Novosphingobium</taxon>
    </lineage>
</organism>
<sequence>MLERLVVLAPGRLLDDETVARVRALAHDVARQLAGMAGRAGDPQFLTMLAGMVAGNRALLLHFHALALEWRQGEVLARSRGLDPVLSPLLRRRLDAGAMVPDASALLAAQARTVEALRRMHLPLSELPADLHRMAIAILQGACAVAGDDGKVVAMAPITHDEHGTRLALVRRFLDGLGEEITSALCLGDAGLAVFLTALAIAAGQPREVVAIAMAEDDALRLALILRAAGLESGQAAAQLLILRPEADPALVQGPRDARDAEGRLGECAALHAGAVE</sequence>
<accession>F1Z9J7</accession>
<dbReference type="STRING" id="983920.Y88_0803"/>
<dbReference type="eggNOG" id="COG0645">
    <property type="taxonomic scope" value="Bacteria"/>
</dbReference>
<keyword evidence="2" id="KW-1185">Reference proteome</keyword>
<dbReference type="RefSeq" id="WP_008066281.1">
    <property type="nucleotide sequence ID" value="NZ_AQWK01000002.1"/>
</dbReference>
<dbReference type="Proteomes" id="UP000004728">
    <property type="component" value="Unassembled WGS sequence"/>
</dbReference>
<dbReference type="AlphaFoldDB" id="F1Z9J7"/>
<reference evidence="1 2" key="1">
    <citation type="journal article" date="2012" name="J. Bacteriol.">
        <title>Draft Genome Sequence of Novosphingobium nitrogenifigens Y88T.</title>
        <authorList>
            <person name="Strabala T.J."/>
            <person name="Macdonald L."/>
            <person name="Liu V."/>
            <person name="Smit A.M."/>
        </authorList>
    </citation>
    <scope>NUCLEOTIDE SEQUENCE [LARGE SCALE GENOMIC DNA]</scope>
    <source>
        <strain evidence="1 2">DSM 19370</strain>
    </source>
</reference>
<gene>
    <name evidence="1" type="ORF">Y88_0803</name>
</gene>